<keyword evidence="4" id="KW-1133">Transmembrane helix</keyword>
<keyword evidence="2" id="KW-0813">Transport</keyword>
<gene>
    <name evidence="10" type="ORF">UFOPK2579_00274</name>
</gene>
<accession>A0A6J6NVW1</accession>
<keyword evidence="7" id="KW-1071">Ligand-gated ion channel</keyword>
<dbReference type="GO" id="GO:0044877">
    <property type="term" value="F:protein-containing complex binding"/>
    <property type="evidence" value="ECO:0007669"/>
    <property type="project" value="TreeGrafter"/>
</dbReference>
<dbReference type="GO" id="GO:0016020">
    <property type="term" value="C:membrane"/>
    <property type="evidence" value="ECO:0007669"/>
    <property type="project" value="UniProtKB-SubCell"/>
</dbReference>
<dbReference type="InterPro" id="IPR014710">
    <property type="entry name" value="RmlC-like_jellyroll"/>
</dbReference>
<organism evidence="10">
    <name type="scientific">freshwater metagenome</name>
    <dbReference type="NCBI Taxonomy" id="449393"/>
    <lineage>
        <taxon>unclassified sequences</taxon>
        <taxon>metagenomes</taxon>
        <taxon>ecological metagenomes</taxon>
    </lineage>
</organism>
<keyword evidence="6" id="KW-0472">Membrane</keyword>
<dbReference type="PRINTS" id="PR00103">
    <property type="entry name" value="CAMPKINASE"/>
</dbReference>
<dbReference type="SUPFAM" id="SSF51206">
    <property type="entry name" value="cAMP-binding domain-like"/>
    <property type="match status" value="1"/>
</dbReference>
<dbReference type="PANTHER" id="PTHR45638:SF11">
    <property type="entry name" value="CYCLIC NUCLEOTIDE-GATED CATION CHANNEL SUBUNIT A"/>
    <property type="match status" value="1"/>
</dbReference>
<evidence type="ECO:0000256" key="5">
    <source>
        <dbReference type="ARBA" id="ARBA00023065"/>
    </source>
</evidence>
<evidence type="ECO:0000256" key="6">
    <source>
        <dbReference type="ARBA" id="ARBA00023136"/>
    </source>
</evidence>
<sequence>MSRKTKLDLLREVNLFALCSDKELKRLESLVDEATVPAGTVLIREGEVGVEAYVIVTGTATVTLAGERVGALGPGDAVGEMSLLDRQGPRSATVTADTELAVFVLEPRSFNKLLDEHPGVSKQMAIALARRLRAAEHAPTF</sequence>
<dbReference type="InterPro" id="IPR000595">
    <property type="entry name" value="cNMP-bd_dom"/>
</dbReference>
<protein>
    <submittedName>
        <fullName evidence="10">Unannotated protein</fullName>
    </submittedName>
</protein>
<dbReference type="SMART" id="SM00100">
    <property type="entry name" value="cNMP"/>
    <property type="match status" value="1"/>
</dbReference>
<evidence type="ECO:0000313" key="10">
    <source>
        <dbReference type="EMBL" id="CAB4688855.1"/>
    </source>
</evidence>
<dbReference type="Gene3D" id="2.60.120.10">
    <property type="entry name" value="Jelly Rolls"/>
    <property type="match status" value="1"/>
</dbReference>
<evidence type="ECO:0000256" key="3">
    <source>
        <dbReference type="ARBA" id="ARBA00022692"/>
    </source>
</evidence>
<dbReference type="PROSITE" id="PS00889">
    <property type="entry name" value="CNMP_BINDING_2"/>
    <property type="match status" value="1"/>
</dbReference>
<evidence type="ECO:0000256" key="1">
    <source>
        <dbReference type="ARBA" id="ARBA00004141"/>
    </source>
</evidence>
<dbReference type="PANTHER" id="PTHR45638">
    <property type="entry name" value="CYCLIC NUCLEOTIDE-GATED CATION CHANNEL SUBUNIT A"/>
    <property type="match status" value="1"/>
</dbReference>
<name>A0A6J6NVW1_9ZZZZ</name>
<reference evidence="10" key="1">
    <citation type="submission" date="2020-05" db="EMBL/GenBank/DDBJ databases">
        <authorList>
            <person name="Chiriac C."/>
            <person name="Salcher M."/>
            <person name="Ghai R."/>
            <person name="Kavagutti S V."/>
        </authorList>
    </citation>
    <scope>NUCLEOTIDE SEQUENCE</scope>
</reference>
<proteinExistence type="predicted"/>
<evidence type="ECO:0000256" key="8">
    <source>
        <dbReference type="ARBA" id="ARBA00023303"/>
    </source>
</evidence>
<evidence type="ECO:0000256" key="2">
    <source>
        <dbReference type="ARBA" id="ARBA00022448"/>
    </source>
</evidence>
<dbReference type="PROSITE" id="PS50042">
    <property type="entry name" value="CNMP_BINDING_3"/>
    <property type="match status" value="1"/>
</dbReference>
<dbReference type="CDD" id="cd00038">
    <property type="entry name" value="CAP_ED"/>
    <property type="match status" value="1"/>
</dbReference>
<evidence type="ECO:0000256" key="7">
    <source>
        <dbReference type="ARBA" id="ARBA00023286"/>
    </source>
</evidence>
<keyword evidence="3" id="KW-0812">Transmembrane</keyword>
<feature type="domain" description="Cyclic nucleotide-binding" evidence="9">
    <location>
        <begin position="15"/>
        <end position="131"/>
    </location>
</feature>
<keyword evidence="8" id="KW-0407">Ion channel</keyword>
<dbReference type="InterPro" id="IPR018488">
    <property type="entry name" value="cNMP-bd_CS"/>
</dbReference>
<dbReference type="InterPro" id="IPR050866">
    <property type="entry name" value="CNG_cation_channel"/>
</dbReference>
<evidence type="ECO:0000256" key="4">
    <source>
        <dbReference type="ARBA" id="ARBA00022989"/>
    </source>
</evidence>
<dbReference type="GO" id="GO:0005221">
    <property type="term" value="F:intracellularly cyclic nucleotide-activated monoatomic cation channel activity"/>
    <property type="evidence" value="ECO:0007669"/>
    <property type="project" value="InterPro"/>
</dbReference>
<comment type="subcellular location">
    <subcellularLocation>
        <location evidence="1">Membrane</location>
        <topology evidence="1">Multi-pass membrane protein</topology>
    </subcellularLocation>
</comment>
<dbReference type="InterPro" id="IPR018490">
    <property type="entry name" value="cNMP-bd_dom_sf"/>
</dbReference>
<dbReference type="Pfam" id="PF00027">
    <property type="entry name" value="cNMP_binding"/>
    <property type="match status" value="1"/>
</dbReference>
<evidence type="ECO:0000259" key="9">
    <source>
        <dbReference type="PROSITE" id="PS50042"/>
    </source>
</evidence>
<keyword evidence="5" id="KW-0406">Ion transport</keyword>
<dbReference type="AlphaFoldDB" id="A0A6J6NVW1"/>
<dbReference type="EMBL" id="CAEZXR010000019">
    <property type="protein sequence ID" value="CAB4688855.1"/>
    <property type="molecule type" value="Genomic_DNA"/>
</dbReference>